<dbReference type="GO" id="GO:0006357">
    <property type="term" value="P:regulation of transcription by RNA polymerase II"/>
    <property type="evidence" value="ECO:0007669"/>
    <property type="project" value="TreeGrafter"/>
</dbReference>
<keyword evidence="7" id="KW-0539">Nucleus</keyword>
<reference evidence="10" key="4">
    <citation type="journal article" date="2022" name="PLoS Pathog.">
        <title>Chromosome-level genome of Schistosoma haematobium underpins genome-wide explorations of molecular variation.</title>
        <authorList>
            <person name="Stroehlein A.J."/>
            <person name="Korhonen P.K."/>
            <person name="Lee V.V."/>
            <person name="Ralph S.A."/>
            <person name="Mentink-Kane M."/>
            <person name="You H."/>
            <person name="McManus D.P."/>
            <person name="Tchuente L.T."/>
            <person name="Stothard J.R."/>
            <person name="Kaur P."/>
            <person name="Dudchenko O."/>
            <person name="Aiden E.L."/>
            <person name="Yang B."/>
            <person name="Yang H."/>
            <person name="Emery A.M."/>
            <person name="Webster B.L."/>
            <person name="Brindley P.J."/>
            <person name="Rollinson D."/>
            <person name="Chang B.C.H."/>
            <person name="Gasser R.B."/>
            <person name="Young N.D."/>
        </authorList>
    </citation>
    <scope>NUCLEOTIDE SEQUENCE</scope>
</reference>
<evidence type="ECO:0000256" key="6">
    <source>
        <dbReference type="ARBA" id="ARBA00023163"/>
    </source>
</evidence>
<dbReference type="EMBL" id="AMPZ03000117">
    <property type="protein sequence ID" value="KAH9578482.1"/>
    <property type="molecule type" value="Genomic_DNA"/>
</dbReference>
<dbReference type="KEGG" id="shx:MS3_00007130"/>
<dbReference type="Gene3D" id="3.30.160.60">
    <property type="entry name" value="Classic Zinc Finger"/>
    <property type="match status" value="1"/>
</dbReference>
<dbReference type="GO" id="GO:0008270">
    <property type="term" value="F:zinc ion binding"/>
    <property type="evidence" value="ECO:0007669"/>
    <property type="project" value="UniProtKB-KW"/>
</dbReference>
<evidence type="ECO:0000259" key="9">
    <source>
        <dbReference type="PROSITE" id="PS50157"/>
    </source>
</evidence>
<evidence type="ECO:0000256" key="7">
    <source>
        <dbReference type="ARBA" id="ARBA00023242"/>
    </source>
</evidence>
<organism evidence="10 11">
    <name type="scientific">Schistosoma haematobium</name>
    <name type="common">Blood fluke</name>
    <dbReference type="NCBI Taxonomy" id="6185"/>
    <lineage>
        <taxon>Eukaryota</taxon>
        <taxon>Metazoa</taxon>
        <taxon>Spiralia</taxon>
        <taxon>Lophotrochozoa</taxon>
        <taxon>Platyhelminthes</taxon>
        <taxon>Trematoda</taxon>
        <taxon>Digenea</taxon>
        <taxon>Strigeidida</taxon>
        <taxon>Schistosomatoidea</taxon>
        <taxon>Schistosomatidae</taxon>
        <taxon>Schistosoma</taxon>
    </lineage>
</organism>
<name>A0A922IHE1_SCHHA</name>
<dbReference type="Pfam" id="PF00096">
    <property type="entry name" value="zf-C2H2"/>
    <property type="match status" value="1"/>
</dbReference>
<comment type="caution">
    <text evidence="10">The sequence shown here is derived from an EMBL/GenBank/DDBJ whole genome shotgun (WGS) entry which is preliminary data.</text>
</comment>
<keyword evidence="5" id="KW-0805">Transcription regulation</keyword>
<dbReference type="PANTHER" id="PTHR46179:SF13">
    <property type="entry name" value="C2H2-TYPE DOMAIN-CONTAINING PROTEIN"/>
    <property type="match status" value="1"/>
</dbReference>
<feature type="domain" description="C2H2-type" evidence="9">
    <location>
        <begin position="187"/>
        <end position="212"/>
    </location>
</feature>
<evidence type="ECO:0000313" key="11">
    <source>
        <dbReference type="Proteomes" id="UP000471633"/>
    </source>
</evidence>
<protein>
    <recommendedName>
        <fullName evidence="9">C2H2-type domain-containing protein</fullName>
    </recommendedName>
</protein>
<gene>
    <name evidence="10" type="ORF">MS3_00007130</name>
</gene>
<dbReference type="RefSeq" id="XP_051063968.1">
    <property type="nucleotide sequence ID" value="XM_051215382.1"/>
</dbReference>
<evidence type="ECO:0000256" key="4">
    <source>
        <dbReference type="ARBA" id="ARBA00022833"/>
    </source>
</evidence>
<proteinExistence type="predicted"/>
<evidence type="ECO:0000256" key="5">
    <source>
        <dbReference type="ARBA" id="ARBA00023015"/>
    </source>
</evidence>
<dbReference type="InterPro" id="IPR051061">
    <property type="entry name" value="Zinc_finger_trans_reg"/>
</dbReference>
<dbReference type="PROSITE" id="PS00028">
    <property type="entry name" value="ZINC_FINGER_C2H2_1"/>
    <property type="match status" value="2"/>
</dbReference>
<comment type="subcellular location">
    <subcellularLocation>
        <location evidence="1">Nucleus</location>
    </subcellularLocation>
</comment>
<keyword evidence="4" id="KW-0862">Zinc</keyword>
<dbReference type="GeneID" id="75577619"/>
<evidence type="ECO:0000313" key="10">
    <source>
        <dbReference type="EMBL" id="KAH9578482.1"/>
    </source>
</evidence>
<keyword evidence="6" id="KW-0804">Transcription</keyword>
<keyword evidence="2" id="KW-0479">Metal-binding</keyword>
<evidence type="ECO:0000256" key="8">
    <source>
        <dbReference type="PROSITE-ProRule" id="PRU00042"/>
    </source>
</evidence>
<dbReference type="Proteomes" id="UP000471633">
    <property type="component" value="Unassembled WGS sequence"/>
</dbReference>
<keyword evidence="11" id="KW-1185">Reference proteome</keyword>
<dbReference type="InterPro" id="IPR013087">
    <property type="entry name" value="Znf_C2H2_type"/>
</dbReference>
<dbReference type="GO" id="GO:0005634">
    <property type="term" value="C:nucleus"/>
    <property type="evidence" value="ECO:0007669"/>
    <property type="project" value="UniProtKB-SubCell"/>
</dbReference>
<dbReference type="PROSITE" id="PS50157">
    <property type="entry name" value="ZINC_FINGER_C2H2_2"/>
    <property type="match status" value="2"/>
</dbReference>
<evidence type="ECO:0000256" key="1">
    <source>
        <dbReference type="ARBA" id="ARBA00004123"/>
    </source>
</evidence>
<evidence type="ECO:0000256" key="2">
    <source>
        <dbReference type="ARBA" id="ARBA00022723"/>
    </source>
</evidence>
<accession>A0A922IHE1</accession>
<dbReference type="CTD" id="75577619"/>
<evidence type="ECO:0000256" key="3">
    <source>
        <dbReference type="ARBA" id="ARBA00022771"/>
    </source>
</evidence>
<feature type="domain" description="C2H2-type" evidence="9">
    <location>
        <begin position="152"/>
        <end position="182"/>
    </location>
</feature>
<sequence>MVNSSIIPILTYGLESIVLRKQDWSRLEAVLNTVRRIILNINDRKQYTVEQLKLKINLPNLASKIMQNRLNLWYVAHKRSNNLMVRSLYSNFENQCNNRKAHTKNWLRQLFQDIKEMGERLPNNWINQPNKVKINAYQDHFPKITGKRQLNHVCQNANCNRKFATIKEMNKHIRNDHQNKTNSESQYSCPLTDCNKTYKTLGWLNRHMQSCHPQYNLTKAEPKTKVNKINSNNEQNKCPYPGCNKTLPTKKGIINHCYVVHRWSAITGQEVKPKTKNNAKTAMAPR</sequence>
<reference evidence="10" key="3">
    <citation type="submission" date="2021-06" db="EMBL/GenBank/DDBJ databases">
        <title>Chromosome-level genome assembly for S. haematobium.</title>
        <authorList>
            <person name="Stroehlein A.J."/>
        </authorList>
    </citation>
    <scope>NUCLEOTIDE SEQUENCE</scope>
</reference>
<reference evidence="10" key="2">
    <citation type="journal article" date="2019" name="Gigascience">
        <title>High-quality Schistosoma haematobium genome achieved by single-molecule and long-range sequencing.</title>
        <authorList>
            <person name="Stroehlein A.J."/>
            <person name="Korhonen P.K."/>
            <person name="Chong T.M."/>
            <person name="Lim Y.L."/>
            <person name="Chan K.G."/>
            <person name="Webster B."/>
            <person name="Rollinson D."/>
            <person name="Brindley P.J."/>
            <person name="Gasser R.B."/>
            <person name="Young N.D."/>
        </authorList>
    </citation>
    <scope>NUCLEOTIDE SEQUENCE</scope>
</reference>
<dbReference type="PANTHER" id="PTHR46179">
    <property type="entry name" value="ZINC FINGER PROTEIN"/>
    <property type="match status" value="1"/>
</dbReference>
<dbReference type="SMART" id="SM00355">
    <property type="entry name" value="ZnF_C2H2"/>
    <property type="match status" value="3"/>
</dbReference>
<keyword evidence="3 8" id="KW-0863">Zinc-finger</keyword>
<dbReference type="AlphaFoldDB" id="A0A922IHE1"/>
<reference evidence="10" key="1">
    <citation type="journal article" date="2012" name="Nat. Genet.">
        <title>Whole-genome sequence of Schistosoma haematobium.</title>
        <authorList>
            <person name="Young N.D."/>
            <person name="Jex A.R."/>
            <person name="Li B."/>
            <person name="Liu S."/>
            <person name="Yang L."/>
            <person name="Xiong Z."/>
            <person name="Li Y."/>
            <person name="Cantacessi C."/>
            <person name="Hall R.S."/>
            <person name="Xu X."/>
            <person name="Chen F."/>
            <person name="Wu X."/>
            <person name="Zerlotini A."/>
            <person name="Oliveira G."/>
            <person name="Hofmann A."/>
            <person name="Zhang G."/>
            <person name="Fang X."/>
            <person name="Kang Y."/>
            <person name="Campbell B.E."/>
            <person name="Loukas A."/>
            <person name="Ranganathan S."/>
            <person name="Rollinson D."/>
            <person name="Rinaldi G."/>
            <person name="Brindley P.J."/>
            <person name="Yang H."/>
            <person name="Wang J."/>
            <person name="Wang J."/>
            <person name="Gasser R.B."/>
        </authorList>
    </citation>
    <scope>NUCLEOTIDE SEQUENCE</scope>
</reference>